<dbReference type="Pfam" id="PF02195">
    <property type="entry name" value="ParB_N"/>
    <property type="match status" value="1"/>
</dbReference>
<dbReference type="SMART" id="SM00470">
    <property type="entry name" value="ParB"/>
    <property type="match status" value="1"/>
</dbReference>
<evidence type="ECO:0000256" key="1">
    <source>
        <dbReference type="SAM" id="MobiDB-lite"/>
    </source>
</evidence>
<dbReference type="PANTHER" id="PTHR33375">
    <property type="entry name" value="CHROMOSOME-PARTITIONING PROTEIN PARB-RELATED"/>
    <property type="match status" value="1"/>
</dbReference>
<reference evidence="3" key="1">
    <citation type="submission" date="2020-09" db="EMBL/GenBank/DDBJ databases">
        <title>A novel bacterium of genus Mangrovicoccus, isolated from South China Sea.</title>
        <authorList>
            <person name="Huang H."/>
            <person name="Mo K."/>
            <person name="Hu Y."/>
        </authorList>
    </citation>
    <scope>NUCLEOTIDE SEQUENCE</scope>
    <source>
        <strain evidence="3">HB182678</strain>
    </source>
</reference>
<feature type="region of interest" description="Disordered" evidence="1">
    <location>
        <begin position="25"/>
        <end position="76"/>
    </location>
</feature>
<dbReference type="InterPro" id="IPR003115">
    <property type="entry name" value="ParB_N"/>
</dbReference>
<dbReference type="GO" id="GO:0007059">
    <property type="term" value="P:chromosome segregation"/>
    <property type="evidence" value="ECO:0007669"/>
    <property type="project" value="TreeGrafter"/>
</dbReference>
<dbReference type="RefSeq" id="WP_193186500.1">
    <property type="nucleotide sequence ID" value="NZ_JACVXA010000091.1"/>
</dbReference>
<dbReference type="EMBL" id="JACVXA010000091">
    <property type="protein sequence ID" value="MBE3640407.1"/>
    <property type="molecule type" value="Genomic_DNA"/>
</dbReference>
<dbReference type="InterPro" id="IPR036086">
    <property type="entry name" value="ParB/Sulfiredoxin_sf"/>
</dbReference>
<dbReference type="InterPro" id="IPR050336">
    <property type="entry name" value="Chromosome_partition/occlusion"/>
</dbReference>
<evidence type="ECO:0000259" key="2">
    <source>
        <dbReference type="SMART" id="SM00470"/>
    </source>
</evidence>
<comment type="caution">
    <text evidence="3">The sequence shown here is derived from an EMBL/GenBank/DDBJ whole genome shotgun (WGS) entry which is preliminary data.</text>
</comment>
<feature type="compositionally biased region" description="Basic and acidic residues" evidence="1">
    <location>
        <begin position="57"/>
        <end position="76"/>
    </location>
</feature>
<proteinExistence type="predicted"/>
<evidence type="ECO:0000313" key="4">
    <source>
        <dbReference type="Proteomes" id="UP000609121"/>
    </source>
</evidence>
<dbReference type="Gene3D" id="3.90.1530.30">
    <property type="match status" value="1"/>
</dbReference>
<feature type="compositionally biased region" description="Basic residues" evidence="1">
    <location>
        <begin position="309"/>
        <end position="318"/>
    </location>
</feature>
<dbReference type="Proteomes" id="UP000609121">
    <property type="component" value="Unassembled WGS sequence"/>
</dbReference>
<feature type="region of interest" description="Disordered" evidence="1">
    <location>
        <begin position="297"/>
        <end position="327"/>
    </location>
</feature>
<keyword evidence="4" id="KW-1185">Reference proteome</keyword>
<sequence length="373" mass="40352">MAKRTRLTAPSAAELSELEAGFAAKPAAPAAARGPGMMPPIAQVAADAAARTETASPEERAERARDRRDADSFRSAEAEGRVLMSLPTREIVADELTRDRMQLDPEEMAELKASIRASGLRLPVEVFELSEPDASGARFGLLSGFRRLAAVRALEAETRDPAFARIKAIVSAPGSAARAYLAMVEENEIRADLSPYERGRVAVLAVSHGAFERVEDAVDGLFHAASKAKRSKIRSFALVHEELGDLLVFPEALSERGGLRLATALRAGLGPQLRQAAGQGGAASPEEEWAALEPWCQEAESQTRDPRRGGRPKAARPARPKEDGFGVRHLENGVTLRRHSDAKGYYIRFEGRHVDAELLERAMDELARLLGPA</sequence>
<name>A0A8J7CZ50_9RHOB</name>
<evidence type="ECO:0000313" key="3">
    <source>
        <dbReference type="EMBL" id="MBE3640407.1"/>
    </source>
</evidence>
<protein>
    <submittedName>
        <fullName evidence="3">ParB N-terminal domain-containing protein</fullName>
    </submittedName>
</protein>
<dbReference type="GO" id="GO:0005694">
    <property type="term" value="C:chromosome"/>
    <property type="evidence" value="ECO:0007669"/>
    <property type="project" value="TreeGrafter"/>
</dbReference>
<gene>
    <name evidence="3" type="ORF">ICN82_19565</name>
</gene>
<dbReference type="PANTHER" id="PTHR33375:SF1">
    <property type="entry name" value="CHROMOSOME-PARTITIONING PROTEIN PARB-RELATED"/>
    <property type="match status" value="1"/>
</dbReference>
<dbReference type="AlphaFoldDB" id="A0A8J7CZ50"/>
<accession>A0A8J7CZ50</accession>
<organism evidence="3 4">
    <name type="scientific">Mangrovicoccus algicola</name>
    <dbReference type="NCBI Taxonomy" id="2771008"/>
    <lineage>
        <taxon>Bacteria</taxon>
        <taxon>Pseudomonadati</taxon>
        <taxon>Pseudomonadota</taxon>
        <taxon>Alphaproteobacteria</taxon>
        <taxon>Rhodobacterales</taxon>
        <taxon>Paracoccaceae</taxon>
        <taxon>Mangrovicoccus</taxon>
    </lineage>
</organism>
<feature type="compositionally biased region" description="Low complexity" evidence="1">
    <location>
        <begin position="25"/>
        <end position="55"/>
    </location>
</feature>
<dbReference type="SUPFAM" id="SSF110849">
    <property type="entry name" value="ParB/Sulfiredoxin"/>
    <property type="match status" value="1"/>
</dbReference>
<feature type="domain" description="ParB-like N-terminal" evidence="2">
    <location>
        <begin position="84"/>
        <end position="188"/>
    </location>
</feature>